<reference evidence="4" key="1">
    <citation type="submission" date="2020-01" db="EMBL/GenBank/DDBJ databases">
        <title>Draft genome sequence of the Termite Coptotermes fromosanus.</title>
        <authorList>
            <person name="Itakura S."/>
            <person name="Yosikawa Y."/>
            <person name="Umezawa K."/>
        </authorList>
    </citation>
    <scope>NUCLEOTIDE SEQUENCE [LARGE SCALE GENOMIC DNA]</scope>
</reference>
<feature type="compositionally biased region" description="Low complexity" evidence="1">
    <location>
        <begin position="460"/>
        <end position="477"/>
    </location>
</feature>
<dbReference type="AlphaFoldDB" id="A0A6L2Q1X3"/>
<gene>
    <name evidence="3" type="ORF">Cfor_02369</name>
</gene>
<dbReference type="PANTHER" id="PTHR11232:SF2">
    <property type="entry name" value="FI05246P"/>
    <property type="match status" value="1"/>
</dbReference>
<organism evidence="3 4">
    <name type="scientific">Coptotermes formosanus</name>
    <name type="common">Formosan subterranean termite</name>
    <dbReference type="NCBI Taxonomy" id="36987"/>
    <lineage>
        <taxon>Eukaryota</taxon>
        <taxon>Metazoa</taxon>
        <taxon>Ecdysozoa</taxon>
        <taxon>Arthropoda</taxon>
        <taxon>Hexapoda</taxon>
        <taxon>Insecta</taxon>
        <taxon>Pterygota</taxon>
        <taxon>Neoptera</taxon>
        <taxon>Polyneoptera</taxon>
        <taxon>Dictyoptera</taxon>
        <taxon>Blattodea</taxon>
        <taxon>Blattoidea</taxon>
        <taxon>Termitoidae</taxon>
        <taxon>Rhinotermitidae</taxon>
        <taxon>Coptotermes</taxon>
    </lineage>
</organism>
<dbReference type="InterPro" id="IPR011993">
    <property type="entry name" value="PH-like_dom_sf"/>
</dbReference>
<accession>A0A6L2Q1X3</accession>
<evidence type="ECO:0000259" key="2">
    <source>
        <dbReference type="SMART" id="SM00462"/>
    </source>
</evidence>
<dbReference type="InterPro" id="IPR051133">
    <property type="entry name" value="Adapter_Engulfment-Domain"/>
</dbReference>
<dbReference type="InterPro" id="IPR033930">
    <property type="entry name" value="FAM43A/B_PTB"/>
</dbReference>
<sequence length="629" mass="69968">MTQQQQPLTLCQDSVVAGSTGSTSICGKDFRERTLRSLKLSLGKLWKRRSVTITEYDPTYKVAYLGNVLTGWAKGEGCVEKPLSTLWKNYTGSSKPDVPMKVTVTQAGLKAFTKEHGLTEYWSHRITYCAAPASFPRIFCWVYRHEGRKLKQELRCHAVLCSKEAVARRMASQLKAKLAQSLSEFKRDKVCRQNARLSLVNSVYENPSLPRRKILLSTGSHNYRPPLERSKSAPKLMVIEESLEEGEEEYIEMSRDHVNRQQKDTNVLSRLEETSAEEKCLEYRSVAEGVSRRCHDNSAEGERSDGPRSQGILRLQGDRDVTDEERSCTSLHKGSHVASITSGDNELGNLESNGSSVYRFDENQENFLGREMAASHAVPGFRGSENELKRRVCWKLETASASENVDSLDRNVSNYQTERLLVIGSCRDGDVQQCIPSSGAVGAGVEVVNSQRECESDEGSNSLQSISSSTSSSSDSSCRFTSGLKRFAPCVYEDTDFETPEDGVEVNLHPTHGPFTRREPNSVDLDHLSTQLRRSATFPPPSTVGCANRGEISELDSLSEEDDMTETPGEQEEEEESDESGYAELMDAGVKELGDGIISADMKETDVPQHQLMKTFVRGNSRSSQCLQV</sequence>
<keyword evidence="4" id="KW-1185">Reference proteome</keyword>
<dbReference type="PANTHER" id="PTHR11232">
    <property type="entry name" value="PHOSPHOTYROSINE INTERACTION DOMAIN-CONTAINING FAMILY MEMBER"/>
    <property type="match status" value="1"/>
</dbReference>
<dbReference type="InterPro" id="IPR006020">
    <property type="entry name" value="PTB/PI_dom"/>
</dbReference>
<feature type="compositionally biased region" description="Polar residues" evidence="1">
    <location>
        <begin position="328"/>
        <end position="347"/>
    </location>
</feature>
<evidence type="ECO:0000256" key="1">
    <source>
        <dbReference type="SAM" id="MobiDB-lite"/>
    </source>
</evidence>
<evidence type="ECO:0000313" key="4">
    <source>
        <dbReference type="Proteomes" id="UP000502823"/>
    </source>
</evidence>
<evidence type="ECO:0000313" key="3">
    <source>
        <dbReference type="EMBL" id="GFG38474.1"/>
    </source>
</evidence>
<feature type="compositionally biased region" description="Basic and acidic residues" evidence="1">
    <location>
        <begin position="291"/>
        <end position="306"/>
    </location>
</feature>
<feature type="compositionally biased region" description="Basic and acidic residues" evidence="1">
    <location>
        <begin position="316"/>
        <end position="327"/>
    </location>
</feature>
<dbReference type="Pfam" id="PF14719">
    <property type="entry name" value="PID_2"/>
    <property type="match status" value="1"/>
</dbReference>
<feature type="compositionally biased region" description="Acidic residues" evidence="1">
    <location>
        <begin position="555"/>
        <end position="581"/>
    </location>
</feature>
<dbReference type="EMBL" id="BLKM01012991">
    <property type="protein sequence ID" value="GFG38474.1"/>
    <property type="molecule type" value="Genomic_DNA"/>
</dbReference>
<dbReference type="SMART" id="SM00462">
    <property type="entry name" value="PTB"/>
    <property type="match status" value="1"/>
</dbReference>
<feature type="region of interest" description="Disordered" evidence="1">
    <location>
        <begin position="291"/>
        <end position="347"/>
    </location>
</feature>
<name>A0A6L2Q1X3_COPFO</name>
<feature type="region of interest" description="Disordered" evidence="1">
    <location>
        <begin position="501"/>
        <end position="522"/>
    </location>
</feature>
<dbReference type="Gene3D" id="2.30.29.30">
    <property type="entry name" value="Pleckstrin-homology domain (PH domain)/Phosphotyrosine-binding domain (PTB)"/>
    <property type="match status" value="1"/>
</dbReference>
<dbReference type="CDD" id="cd01214">
    <property type="entry name" value="PTB_FAM43A"/>
    <property type="match status" value="1"/>
</dbReference>
<dbReference type="Proteomes" id="UP000502823">
    <property type="component" value="Unassembled WGS sequence"/>
</dbReference>
<feature type="region of interest" description="Disordered" evidence="1">
    <location>
        <begin position="452"/>
        <end position="477"/>
    </location>
</feature>
<dbReference type="SUPFAM" id="SSF50729">
    <property type="entry name" value="PH domain-like"/>
    <property type="match status" value="1"/>
</dbReference>
<dbReference type="OrthoDB" id="5962185at2759"/>
<protein>
    <recommendedName>
        <fullName evidence="2">PID domain-containing protein</fullName>
    </recommendedName>
</protein>
<feature type="domain" description="PID" evidence="2">
    <location>
        <begin position="55"/>
        <end position="187"/>
    </location>
</feature>
<feature type="region of interest" description="Disordered" evidence="1">
    <location>
        <begin position="555"/>
        <end position="586"/>
    </location>
</feature>
<proteinExistence type="predicted"/>
<dbReference type="InParanoid" id="A0A6L2Q1X3"/>
<comment type="caution">
    <text evidence="3">The sequence shown here is derived from an EMBL/GenBank/DDBJ whole genome shotgun (WGS) entry which is preliminary data.</text>
</comment>